<sequence>MIVDDLTVNLNDEDSEQILGLLQDQVSTQNKQRSIIVVTTNDDVAAHFNNVIDLR</sequence>
<organism evidence="1 2">
    <name type="scientific">Bifidobacterium canis</name>
    <dbReference type="NCBI Taxonomy" id="2610880"/>
    <lineage>
        <taxon>Bacteria</taxon>
        <taxon>Bacillati</taxon>
        <taxon>Actinomycetota</taxon>
        <taxon>Actinomycetes</taxon>
        <taxon>Bifidobacteriales</taxon>
        <taxon>Bifidobacteriaceae</taxon>
        <taxon>Bifidobacterium</taxon>
    </lineage>
</organism>
<evidence type="ECO:0000313" key="1">
    <source>
        <dbReference type="EMBL" id="MUH60309.1"/>
    </source>
</evidence>
<proteinExistence type="predicted"/>
<keyword evidence="1" id="KW-0067">ATP-binding</keyword>
<comment type="caution">
    <text evidence="1">The sequence shown here is derived from an EMBL/GenBank/DDBJ whole genome shotgun (WGS) entry which is preliminary data.</text>
</comment>
<dbReference type="Gene3D" id="3.40.50.300">
    <property type="entry name" value="P-loop containing nucleotide triphosphate hydrolases"/>
    <property type="match status" value="1"/>
</dbReference>
<name>A0A7K1J6Z6_9BIFI</name>
<keyword evidence="2" id="KW-1185">Reference proteome</keyword>
<dbReference type="GO" id="GO:0005524">
    <property type="term" value="F:ATP binding"/>
    <property type="evidence" value="ECO:0007669"/>
    <property type="project" value="UniProtKB-KW"/>
</dbReference>
<keyword evidence="1" id="KW-0547">Nucleotide-binding</keyword>
<protein>
    <submittedName>
        <fullName evidence="1">ABC transporter ATP-binding protein</fullName>
    </submittedName>
</protein>
<reference evidence="1 2" key="1">
    <citation type="submission" date="2019-09" db="EMBL/GenBank/DDBJ databases">
        <title>Bifidobacterium canis sp. nov., isolated from the digestive tract of German Shepherd dog puppy.</title>
        <authorList>
            <person name="Bunesova V."/>
        </authorList>
    </citation>
    <scope>NUCLEOTIDE SEQUENCE [LARGE SCALE GENOMIC DNA]</scope>
    <source>
        <strain evidence="1 2">GSD1FS</strain>
    </source>
</reference>
<gene>
    <name evidence="1" type="ORF">GSD1FS_1676</name>
</gene>
<dbReference type="EMBL" id="WNLP01000009">
    <property type="protein sequence ID" value="MUH60309.1"/>
    <property type="molecule type" value="Genomic_DNA"/>
</dbReference>
<dbReference type="RefSeq" id="WP_246166133.1">
    <property type="nucleotide sequence ID" value="NZ_WNLP01000009.1"/>
</dbReference>
<dbReference type="AlphaFoldDB" id="A0A7K1J6Z6"/>
<dbReference type="InterPro" id="IPR027417">
    <property type="entry name" value="P-loop_NTPase"/>
</dbReference>
<evidence type="ECO:0000313" key="2">
    <source>
        <dbReference type="Proteomes" id="UP000487882"/>
    </source>
</evidence>
<dbReference type="Proteomes" id="UP000487882">
    <property type="component" value="Unassembled WGS sequence"/>
</dbReference>
<accession>A0A7K1J6Z6</accession>